<dbReference type="InterPro" id="IPR027843">
    <property type="entry name" value="DUF4440"/>
</dbReference>
<organism evidence="3 4">
    <name type="scientific">Marinifilum caeruleilacunae</name>
    <dbReference type="NCBI Taxonomy" id="2499076"/>
    <lineage>
        <taxon>Bacteria</taxon>
        <taxon>Pseudomonadati</taxon>
        <taxon>Bacteroidota</taxon>
        <taxon>Bacteroidia</taxon>
        <taxon>Marinilabiliales</taxon>
        <taxon>Marinifilaceae</taxon>
    </lineage>
</organism>
<dbReference type="RefSeq" id="WP_171593590.1">
    <property type="nucleotide sequence ID" value="NZ_RZNH01000001.1"/>
</dbReference>
<feature type="chain" id="PRO_5047190278" evidence="1">
    <location>
        <begin position="19"/>
        <end position="169"/>
    </location>
</feature>
<dbReference type="Pfam" id="PF14534">
    <property type="entry name" value="DUF4440"/>
    <property type="match status" value="1"/>
</dbReference>
<sequence length="169" mass="19645">MRSIILLLILFSSVITSAQSNMEEIQNEIDRTVWRQFKAAFENLDAELLNHTYGNEVLRVTPAGIDTKSSFKARNIERFQMLKGKSAKVELDFWFESRHSNSNTSYEVGYFRISTQMEGKTSVNYGQFHIVLKKISGHWKITQDWDTTHINGLEIGSKEFERNGENRLY</sequence>
<proteinExistence type="predicted"/>
<evidence type="ECO:0000259" key="2">
    <source>
        <dbReference type="Pfam" id="PF14534"/>
    </source>
</evidence>
<keyword evidence="4" id="KW-1185">Reference proteome</keyword>
<gene>
    <name evidence="3" type="ORF">ELS83_00775</name>
</gene>
<feature type="domain" description="DUF4440" evidence="2">
    <location>
        <begin position="32"/>
        <end position="141"/>
    </location>
</feature>
<evidence type="ECO:0000313" key="4">
    <source>
        <dbReference type="Proteomes" id="UP000732105"/>
    </source>
</evidence>
<reference evidence="3 4" key="1">
    <citation type="submission" date="2018-12" db="EMBL/GenBank/DDBJ databases">
        <title>Marinifilum JC070 sp. nov., a marine bacterium isolated from Yongle Blue Hole in the South China Sea.</title>
        <authorList>
            <person name="Fu T."/>
        </authorList>
    </citation>
    <scope>NUCLEOTIDE SEQUENCE [LARGE SCALE GENOMIC DNA]</scope>
    <source>
        <strain evidence="3 4">JC070</strain>
    </source>
</reference>
<dbReference type="EMBL" id="RZNH01000001">
    <property type="protein sequence ID" value="NOU58330.1"/>
    <property type="molecule type" value="Genomic_DNA"/>
</dbReference>
<comment type="caution">
    <text evidence="3">The sequence shown here is derived from an EMBL/GenBank/DDBJ whole genome shotgun (WGS) entry which is preliminary data.</text>
</comment>
<evidence type="ECO:0000313" key="3">
    <source>
        <dbReference type="EMBL" id="NOU58330.1"/>
    </source>
</evidence>
<evidence type="ECO:0000256" key="1">
    <source>
        <dbReference type="SAM" id="SignalP"/>
    </source>
</evidence>
<dbReference type="SUPFAM" id="SSF54427">
    <property type="entry name" value="NTF2-like"/>
    <property type="match status" value="1"/>
</dbReference>
<name>A0ABX1WQH0_9BACT</name>
<dbReference type="InterPro" id="IPR032710">
    <property type="entry name" value="NTF2-like_dom_sf"/>
</dbReference>
<keyword evidence="1" id="KW-0732">Signal</keyword>
<dbReference type="Gene3D" id="3.10.450.50">
    <property type="match status" value="1"/>
</dbReference>
<feature type="signal peptide" evidence="1">
    <location>
        <begin position="1"/>
        <end position="18"/>
    </location>
</feature>
<accession>A0ABX1WQH0</accession>
<protein>
    <submittedName>
        <fullName evidence="3">Nuclear transport factor 2 family protein</fullName>
    </submittedName>
</protein>
<dbReference type="Proteomes" id="UP000732105">
    <property type="component" value="Unassembled WGS sequence"/>
</dbReference>